<sequence length="76" mass="8212">MGRPQYDREGCDHDGHGDGGYPTDQETLSACPSVSASLRLLVRRFLQDPLQDPFLGLLVGDLPSSGGRSERAPPFV</sequence>
<dbReference type="Proteomes" id="UP000482960">
    <property type="component" value="Unassembled WGS sequence"/>
</dbReference>
<comment type="caution">
    <text evidence="2">The sequence shown here is derived from an EMBL/GenBank/DDBJ whole genome shotgun (WGS) entry which is preliminary data.</text>
</comment>
<reference evidence="2 3" key="2">
    <citation type="submission" date="2020-03" db="EMBL/GenBank/DDBJ databases">
        <authorList>
            <person name="Ichikawa N."/>
            <person name="Kimura A."/>
            <person name="Kitahashi Y."/>
            <person name="Uohara A."/>
        </authorList>
    </citation>
    <scope>NUCLEOTIDE SEQUENCE [LARGE SCALE GENOMIC DNA]</scope>
    <source>
        <strain evidence="2 3">NBRC 108638</strain>
    </source>
</reference>
<dbReference type="EMBL" id="BLPG01000001">
    <property type="protein sequence ID" value="GFJ93177.1"/>
    <property type="molecule type" value="Genomic_DNA"/>
</dbReference>
<evidence type="ECO:0000313" key="3">
    <source>
        <dbReference type="Proteomes" id="UP000482960"/>
    </source>
</evidence>
<evidence type="ECO:0000256" key="1">
    <source>
        <dbReference type="SAM" id="MobiDB-lite"/>
    </source>
</evidence>
<keyword evidence="3" id="KW-1185">Reference proteome</keyword>
<accession>A0A6V8LGH1</accession>
<organism evidence="2 3">
    <name type="scientific">Phytohabitans rumicis</name>
    <dbReference type="NCBI Taxonomy" id="1076125"/>
    <lineage>
        <taxon>Bacteria</taxon>
        <taxon>Bacillati</taxon>
        <taxon>Actinomycetota</taxon>
        <taxon>Actinomycetes</taxon>
        <taxon>Micromonosporales</taxon>
        <taxon>Micromonosporaceae</taxon>
    </lineage>
</organism>
<feature type="region of interest" description="Disordered" evidence="1">
    <location>
        <begin position="1"/>
        <end position="28"/>
    </location>
</feature>
<proteinExistence type="predicted"/>
<evidence type="ECO:0000313" key="2">
    <source>
        <dbReference type="EMBL" id="GFJ93177.1"/>
    </source>
</evidence>
<protein>
    <submittedName>
        <fullName evidence="2">Uncharacterized protein</fullName>
    </submittedName>
</protein>
<gene>
    <name evidence="2" type="ORF">Prum_068190</name>
</gene>
<name>A0A6V8LGH1_9ACTN</name>
<reference evidence="2 3" key="1">
    <citation type="submission" date="2020-03" db="EMBL/GenBank/DDBJ databases">
        <title>Whole genome shotgun sequence of Phytohabitans rumicis NBRC 108638.</title>
        <authorList>
            <person name="Komaki H."/>
            <person name="Tamura T."/>
        </authorList>
    </citation>
    <scope>NUCLEOTIDE SEQUENCE [LARGE SCALE GENOMIC DNA]</scope>
    <source>
        <strain evidence="2 3">NBRC 108638</strain>
    </source>
</reference>
<dbReference type="AlphaFoldDB" id="A0A6V8LGH1"/>
<feature type="compositionally biased region" description="Basic and acidic residues" evidence="1">
    <location>
        <begin position="1"/>
        <end position="17"/>
    </location>
</feature>